<dbReference type="AlphaFoldDB" id="A0A517U3S2"/>
<protein>
    <submittedName>
        <fullName evidence="1">Uncharacterized protein</fullName>
    </submittedName>
</protein>
<reference evidence="1 2" key="1">
    <citation type="submission" date="2019-02" db="EMBL/GenBank/DDBJ databases">
        <title>Deep-cultivation of Planctomycetes and their phenomic and genomic characterization uncovers novel biology.</title>
        <authorList>
            <person name="Wiegand S."/>
            <person name="Jogler M."/>
            <person name="Boedeker C."/>
            <person name="Pinto D."/>
            <person name="Vollmers J."/>
            <person name="Rivas-Marin E."/>
            <person name="Kohn T."/>
            <person name="Peeters S.H."/>
            <person name="Heuer A."/>
            <person name="Rast P."/>
            <person name="Oberbeckmann S."/>
            <person name="Bunk B."/>
            <person name="Jeske O."/>
            <person name="Meyerdierks A."/>
            <person name="Storesund J.E."/>
            <person name="Kallscheuer N."/>
            <person name="Luecker S."/>
            <person name="Lage O.M."/>
            <person name="Pohl T."/>
            <person name="Merkel B.J."/>
            <person name="Hornburger P."/>
            <person name="Mueller R.-W."/>
            <person name="Bruemmer F."/>
            <person name="Labrenz M."/>
            <person name="Spormann A.M."/>
            <person name="Op den Camp H."/>
            <person name="Overmann J."/>
            <person name="Amann R."/>
            <person name="Jetten M.S.M."/>
            <person name="Mascher T."/>
            <person name="Medema M.H."/>
            <person name="Devos D.P."/>
            <person name="Kaster A.-K."/>
            <person name="Ovreas L."/>
            <person name="Rohde M."/>
            <person name="Galperin M.Y."/>
            <person name="Jogler C."/>
        </authorList>
    </citation>
    <scope>NUCLEOTIDE SEQUENCE [LARGE SCALE GENOMIC DNA]</scope>
    <source>
        <strain evidence="1 2">I41</strain>
    </source>
</reference>
<dbReference type="KEGG" id="llh:I41_44810"/>
<accession>A0A517U3S2</accession>
<dbReference type="EMBL" id="CP036339">
    <property type="protein sequence ID" value="QDT75271.1"/>
    <property type="molecule type" value="Genomic_DNA"/>
</dbReference>
<keyword evidence="2" id="KW-1185">Reference proteome</keyword>
<evidence type="ECO:0000313" key="1">
    <source>
        <dbReference type="EMBL" id="QDT75271.1"/>
    </source>
</evidence>
<proteinExistence type="predicted"/>
<name>A0A517U3S2_9BACT</name>
<evidence type="ECO:0000313" key="2">
    <source>
        <dbReference type="Proteomes" id="UP000317909"/>
    </source>
</evidence>
<dbReference type="Proteomes" id="UP000317909">
    <property type="component" value="Chromosome"/>
</dbReference>
<gene>
    <name evidence="1" type="ORF">I41_44810</name>
</gene>
<sequence>MGKAEWGMGNGGNSATAARAMGRGETTNLPLEPQGRAGAPLYIGEKGGDRRRVAIAWGRPDRVAVRLVGERLGDGYAHANFSPVMRSQASMYLARVFSTMSRGRSGGGLFLSQPLAESQSRTNCLSNEGWAHPSL</sequence>
<organism evidence="1 2">
    <name type="scientific">Lacipirellula limnantheis</name>
    <dbReference type="NCBI Taxonomy" id="2528024"/>
    <lineage>
        <taxon>Bacteria</taxon>
        <taxon>Pseudomonadati</taxon>
        <taxon>Planctomycetota</taxon>
        <taxon>Planctomycetia</taxon>
        <taxon>Pirellulales</taxon>
        <taxon>Lacipirellulaceae</taxon>
        <taxon>Lacipirellula</taxon>
    </lineage>
</organism>